<evidence type="ECO:0000313" key="2">
    <source>
        <dbReference type="EMBL" id="TRU43670.1"/>
    </source>
</evidence>
<protein>
    <submittedName>
        <fullName evidence="2">Uncharacterized protein</fullName>
    </submittedName>
</protein>
<keyword evidence="1" id="KW-1133">Transmembrane helix</keyword>
<keyword evidence="1" id="KW-0472">Membrane</keyword>
<name>A0A552FAC2_MICAE</name>
<gene>
    <name evidence="2" type="ORF">EWV91_18110</name>
</gene>
<keyword evidence="1" id="KW-0812">Transmembrane</keyword>
<evidence type="ECO:0000256" key="1">
    <source>
        <dbReference type="SAM" id="Phobius"/>
    </source>
</evidence>
<accession>A0A552FAC2</accession>
<organism evidence="2 3">
    <name type="scientific">Microcystis aeruginosa Ma_QC_Ca_00000000_S207</name>
    <dbReference type="NCBI Taxonomy" id="2486251"/>
    <lineage>
        <taxon>Bacteria</taxon>
        <taxon>Bacillati</taxon>
        <taxon>Cyanobacteriota</taxon>
        <taxon>Cyanophyceae</taxon>
        <taxon>Oscillatoriophycideae</taxon>
        <taxon>Chroococcales</taxon>
        <taxon>Microcystaceae</taxon>
        <taxon>Microcystis</taxon>
    </lineage>
</organism>
<comment type="caution">
    <text evidence="2">The sequence shown here is derived from an EMBL/GenBank/DDBJ whole genome shotgun (WGS) entry which is preliminary data.</text>
</comment>
<feature type="transmembrane region" description="Helical" evidence="1">
    <location>
        <begin position="21"/>
        <end position="40"/>
    </location>
</feature>
<feature type="transmembrane region" description="Helical" evidence="1">
    <location>
        <begin position="46"/>
        <end position="67"/>
    </location>
</feature>
<reference evidence="2 3" key="1">
    <citation type="submission" date="2019-01" db="EMBL/GenBank/DDBJ databases">
        <title>Coherence of Microcystis species and biogeography revealed through population genomics.</title>
        <authorList>
            <person name="Perez-Carrascal O.M."/>
            <person name="Terrat Y."/>
            <person name="Giani A."/>
            <person name="Fortin N."/>
            <person name="Tromas N."/>
            <person name="Shapiro B.J."/>
        </authorList>
    </citation>
    <scope>NUCLEOTIDE SEQUENCE [LARGE SCALE GENOMIC DNA]</scope>
    <source>
        <strain evidence="2">Ma_QC_Ca_00000000_S207</strain>
    </source>
</reference>
<feature type="transmembrane region" description="Helical" evidence="1">
    <location>
        <begin position="120"/>
        <end position="141"/>
    </location>
</feature>
<dbReference type="Proteomes" id="UP000320293">
    <property type="component" value="Unassembled WGS sequence"/>
</dbReference>
<dbReference type="EMBL" id="SFBF01000338">
    <property type="protein sequence ID" value="TRU43670.1"/>
    <property type="molecule type" value="Genomic_DNA"/>
</dbReference>
<sequence>MEEYKSIRSEINVKQQSLNTILGLTFAVLGAFVTAAASLAGKPIAVFWIVGLVIPSLSLSMLFLVFIESDIIAMMGFRIKEIEDAVNELIDQPIWLYFENATRLKYNPSGLYNFLPKYPIYYAIFLMISFFSSLFALVLVLNEKLYLLLLVIPIFLLVATIISILSIIMLSRRKFRLYGRW</sequence>
<proteinExistence type="predicted"/>
<evidence type="ECO:0000313" key="3">
    <source>
        <dbReference type="Proteomes" id="UP000320293"/>
    </source>
</evidence>
<dbReference type="AlphaFoldDB" id="A0A552FAC2"/>
<feature type="transmembrane region" description="Helical" evidence="1">
    <location>
        <begin position="147"/>
        <end position="170"/>
    </location>
</feature>